<keyword evidence="12" id="KW-1185">Reference proteome</keyword>
<dbReference type="GO" id="GO:0020037">
    <property type="term" value="F:heme binding"/>
    <property type="evidence" value="ECO:0007669"/>
    <property type="project" value="TreeGrafter"/>
</dbReference>
<dbReference type="GO" id="GO:0022904">
    <property type="term" value="P:respiratory electron transport chain"/>
    <property type="evidence" value="ECO:0007669"/>
    <property type="project" value="InterPro"/>
</dbReference>
<accession>A0A0P1L9U5</accession>
<dbReference type="STRING" id="1633631.GCA_001442925_02284"/>
<reference evidence="10 11" key="1">
    <citation type="submission" date="2015-11" db="EMBL/GenBank/DDBJ databases">
        <authorList>
            <person name="Zhang Y."/>
            <person name="Guo Z."/>
        </authorList>
    </citation>
    <scope>NUCLEOTIDE SEQUENCE [LARGE SCALE GENOMIC DNA]</scope>
    <source>
        <strain evidence="10">JGI-4</strain>
    </source>
</reference>
<accession>A0A0P1M5G6</accession>
<keyword evidence="2" id="KW-1003">Cell membrane</keyword>
<protein>
    <submittedName>
        <fullName evidence="10">Cytochrome b subunit of formate dehydrogenase</fullName>
    </submittedName>
</protein>
<sequence length="288" mass="34353">MDPKKEAERLIKEVEAEEGVTLDAEFREKLKNEIAEKIRSEIERKRKEIKRKVEEEEEYFVRFSLNVRLQHLTLAVGVILLIITGLPIKFHESKIAELFFDLIGGIQVSRILHRIGAGLLIFVSIWHTLYIAFTKEGRNEFKELLPRKKDFLDFWQNIKYMLGKTNERPKYGRYSYIEKFDYWAVYWGMVIMVFSGLILWFHNFFLGIFPKFVFDIAKEAHSDEAMLATLAIVIWHWYNAHFNPHVFPFNPTIFTGKISKERMLREHPLEYEKIMKEKLSREGKSDER</sequence>
<dbReference type="Proteomes" id="UP000182011">
    <property type="component" value="Unassembled WGS sequence"/>
</dbReference>
<keyword evidence="6" id="KW-0175">Coiled coil</keyword>
<dbReference type="SUPFAM" id="SSF81342">
    <property type="entry name" value="Transmembrane di-heme cytochromes"/>
    <property type="match status" value="1"/>
</dbReference>
<dbReference type="GO" id="GO:0005886">
    <property type="term" value="C:plasma membrane"/>
    <property type="evidence" value="ECO:0007669"/>
    <property type="project" value="UniProtKB-SubCell"/>
</dbReference>
<evidence type="ECO:0000259" key="8">
    <source>
        <dbReference type="Pfam" id="PF01292"/>
    </source>
</evidence>
<feature type="transmembrane region" description="Helical" evidence="7">
    <location>
        <begin position="184"/>
        <end position="209"/>
    </location>
</feature>
<keyword evidence="4 7" id="KW-1133">Transmembrane helix</keyword>
<reference evidence="9 12" key="2">
    <citation type="submission" date="2015-11" db="EMBL/GenBank/DDBJ databases">
        <authorList>
            <person name="Varghese N."/>
        </authorList>
    </citation>
    <scope>NUCLEOTIDE SEQUENCE [LARGE SCALE GENOMIC DNA]</scope>
    <source>
        <strain evidence="9 12">JGI-8</strain>
    </source>
</reference>
<keyword evidence="3 7" id="KW-0812">Transmembrane</keyword>
<dbReference type="PANTHER" id="PTHR30485">
    <property type="entry name" value="NI/FE-HYDROGENASE 1 B-TYPE CYTOCHROME SUBUNIT"/>
    <property type="match status" value="1"/>
</dbReference>
<dbReference type="EMBL" id="CZVI01000024">
    <property type="protein sequence ID" value="CUS91500.1"/>
    <property type="molecule type" value="Genomic_DNA"/>
</dbReference>
<dbReference type="InterPro" id="IPR051542">
    <property type="entry name" value="Hydrogenase_cytochrome"/>
</dbReference>
<accession>A0A0P1LYX3</accession>
<accession>A0A0P1LII5</accession>
<evidence type="ECO:0000313" key="12">
    <source>
        <dbReference type="Proteomes" id="UP000182200"/>
    </source>
</evidence>
<accession>A0A0P1LE27</accession>
<feature type="domain" description="Cytochrome b561 bacterial/Ni-hydrogenase" evidence="8">
    <location>
        <begin position="62"/>
        <end position="243"/>
    </location>
</feature>
<proteinExistence type="predicted"/>
<accession>A0A0P1M8J0</accession>
<dbReference type="RefSeq" id="WP_159421010.1">
    <property type="nucleotide sequence ID" value="NZ_CZVI01000024.1"/>
</dbReference>
<dbReference type="PANTHER" id="PTHR30485:SF0">
    <property type="entry name" value="NI_FE-HYDROGENASE 1 B-TYPE CYTOCHROME SUBUNIT-RELATED"/>
    <property type="match status" value="1"/>
</dbReference>
<evidence type="ECO:0000256" key="4">
    <source>
        <dbReference type="ARBA" id="ARBA00022989"/>
    </source>
</evidence>
<dbReference type="GO" id="GO:0009055">
    <property type="term" value="F:electron transfer activity"/>
    <property type="evidence" value="ECO:0007669"/>
    <property type="project" value="InterPro"/>
</dbReference>
<evidence type="ECO:0000256" key="1">
    <source>
        <dbReference type="ARBA" id="ARBA00004651"/>
    </source>
</evidence>
<comment type="subcellular location">
    <subcellularLocation>
        <location evidence="1">Cell membrane</location>
        <topology evidence="1">Multi-pass membrane protein</topology>
    </subcellularLocation>
</comment>
<keyword evidence="5 7" id="KW-0472">Membrane</keyword>
<gene>
    <name evidence="10" type="ORF">JGI4_02293</name>
    <name evidence="9" type="ORF">JGI8_01557</name>
</gene>
<evidence type="ECO:0000256" key="6">
    <source>
        <dbReference type="SAM" id="Coils"/>
    </source>
</evidence>
<feature type="transmembrane region" description="Helical" evidence="7">
    <location>
        <begin position="111"/>
        <end position="133"/>
    </location>
</feature>
<dbReference type="Proteomes" id="UP000182200">
    <property type="component" value="Unassembled WGS sequence"/>
</dbReference>
<evidence type="ECO:0000313" key="11">
    <source>
        <dbReference type="Proteomes" id="UP000182011"/>
    </source>
</evidence>
<evidence type="ECO:0000256" key="7">
    <source>
        <dbReference type="SAM" id="Phobius"/>
    </source>
</evidence>
<feature type="coiled-coil region" evidence="6">
    <location>
        <begin position="32"/>
        <end position="59"/>
    </location>
</feature>
<evidence type="ECO:0000256" key="5">
    <source>
        <dbReference type="ARBA" id="ARBA00023136"/>
    </source>
</evidence>
<organism evidence="10 11">
    <name type="scientific">Candidatus Kryptonium thompsonii</name>
    <dbReference type="NCBI Taxonomy" id="1633631"/>
    <lineage>
        <taxon>Bacteria</taxon>
        <taxon>Pseudomonadati</taxon>
        <taxon>Candidatus Kryptoniota</taxon>
        <taxon>Candidatus Kryptonium</taxon>
    </lineage>
</organism>
<accession>A0A0S4NGH9</accession>
<evidence type="ECO:0000313" key="9">
    <source>
        <dbReference type="EMBL" id="CUS91500.1"/>
    </source>
</evidence>
<accession>A0A0P1MCX5</accession>
<dbReference type="Gene3D" id="1.20.950.20">
    <property type="entry name" value="Transmembrane di-heme cytochromes, Chain C"/>
    <property type="match status" value="1"/>
</dbReference>
<accession>A0A0N7MWV5</accession>
<dbReference type="EMBL" id="FAOP01000014">
    <property type="protein sequence ID" value="CUU09165.1"/>
    <property type="molecule type" value="Genomic_DNA"/>
</dbReference>
<feature type="transmembrane region" description="Helical" evidence="7">
    <location>
        <begin position="69"/>
        <end position="90"/>
    </location>
</feature>
<evidence type="ECO:0000256" key="3">
    <source>
        <dbReference type="ARBA" id="ARBA00022692"/>
    </source>
</evidence>
<dbReference type="AlphaFoldDB" id="A0A0P1LII5"/>
<evidence type="ECO:0000313" key="10">
    <source>
        <dbReference type="EMBL" id="CUU09165.1"/>
    </source>
</evidence>
<dbReference type="Pfam" id="PF01292">
    <property type="entry name" value="Ni_hydr_CYTB"/>
    <property type="match status" value="1"/>
</dbReference>
<dbReference type="InterPro" id="IPR011577">
    <property type="entry name" value="Cyt_b561_bac/Ni-Hgenase"/>
</dbReference>
<name>A0A0P1LII5_9BACT</name>
<evidence type="ECO:0000256" key="2">
    <source>
        <dbReference type="ARBA" id="ARBA00022475"/>
    </source>
</evidence>
<accession>A0A0P1M8C5</accession>
<accession>A0A0P1M5R6</accession>
<dbReference type="InterPro" id="IPR016174">
    <property type="entry name" value="Di-haem_cyt_TM"/>
</dbReference>